<evidence type="ECO:0000256" key="1">
    <source>
        <dbReference type="SAM" id="Phobius"/>
    </source>
</evidence>
<sequence>MAILTFLLIGWVLSWFKFQHLFIKAFKELFKLEITSASYYFVFFCIGLFGDLVLFIQGSYEVILIDG</sequence>
<gene>
    <name evidence="2" type="ORF">AM506_17355</name>
</gene>
<dbReference type="PATRIC" id="fig|218284.4.peg.1690"/>
<proteinExistence type="predicted"/>
<comment type="caution">
    <text evidence="2">The sequence shown here is derived from an EMBL/GenBank/DDBJ whole genome shotgun (WGS) entry which is preliminary data.</text>
</comment>
<evidence type="ECO:0000313" key="3">
    <source>
        <dbReference type="Proteomes" id="UP000050398"/>
    </source>
</evidence>
<dbReference type="AlphaFoldDB" id="A0A0P6WBU7"/>
<accession>A0A0P6WBU7</accession>
<keyword evidence="1" id="KW-0472">Membrane</keyword>
<protein>
    <submittedName>
        <fullName evidence="2">Uncharacterized protein</fullName>
    </submittedName>
</protein>
<dbReference type="RefSeq" id="WP_060673779.1">
    <property type="nucleotide sequence ID" value="NZ_LIXZ01000016.1"/>
</dbReference>
<organism evidence="2 3">
    <name type="scientific">Rossellomorea vietnamensis</name>
    <dbReference type="NCBI Taxonomy" id="218284"/>
    <lineage>
        <taxon>Bacteria</taxon>
        <taxon>Bacillati</taxon>
        <taxon>Bacillota</taxon>
        <taxon>Bacilli</taxon>
        <taxon>Bacillales</taxon>
        <taxon>Bacillaceae</taxon>
        <taxon>Rossellomorea</taxon>
    </lineage>
</organism>
<evidence type="ECO:0000313" key="2">
    <source>
        <dbReference type="EMBL" id="KPL58383.1"/>
    </source>
</evidence>
<dbReference type="EMBL" id="LIXZ01000016">
    <property type="protein sequence ID" value="KPL58383.1"/>
    <property type="molecule type" value="Genomic_DNA"/>
</dbReference>
<feature type="transmembrane region" description="Helical" evidence="1">
    <location>
        <begin position="38"/>
        <end position="56"/>
    </location>
</feature>
<reference evidence="2 3" key="1">
    <citation type="submission" date="2015-08" db="EMBL/GenBank/DDBJ databases">
        <title>Draft Genome Sequence of Bacillus vietnamensis UCD-SED5.</title>
        <authorList>
            <person name="Lee R.D."/>
            <person name="Jospin G."/>
            <person name="Lang J.M."/>
            <person name="Coil D.A."/>
            <person name="Eisen J.A."/>
        </authorList>
    </citation>
    <scope>NUCLEOTIDE SEQUENCE [LARGE SCALE GENOMIC DNA]</scope>
    <source>
        <strain evidence="2 3">UCD-SED5</strain>
    </source>
</reference>
<dbReference type="Proteomes" id="UP000050398">
    <property type="component" value="Unassembled WGS sequence"/>
</dbReference>
<keyword evidence="1" id="KW-0812">Transmembrane</keyword>
<name>A0A0P6WBU7_9BACI</name>
<keyword evidence="1" id="KW-1133">Transmembrane helix</keyword>